<protein>
    <submittedName>
        <fullName evidence="3">Phosphate-selective porin</fullName>
    </submittedName>
</protein>
<dbReference type="RefSeq" id="WP_112862289.1">
    <property type="nucleotide sequence ID" value="NZ_UAQP01000005.1"/>
</dbReference>
<reference evidence="3 4" key="1">
    <citation type="submission" date="2018-06" db="EMBL/GenBank/DDBJ databases">
        <authorList>
            <consortium name="Pathogen Informatics"/>
            <person name="Doyle S."/>
        </authorList>
    </citation>
    <scope>NUCLEOTIDE SEQUENCE [LARGE SCALE GENOMIC DNA]</scope>
    <source>
        <strain evidence="3 4">NCTC11166</strain>
    </source>
</reference>
<dbReference type="Pfam" id="PF07396">
    <property type="entry name" value="Porin_O_P"/>
    <property type="match status" value="1"/>
</dbReference>
<dbReference type="Proteomes" id="UP000251186">
    <property type="component" value="Unassembled WGS sequence"/>
</dbReference>
<feature type="compositionally biased region" description="Low complexity" evidence="1">
    <location>
        <begin position="62"/>
        <end position="77"/>
    </location>
</feature>
<name>A0A2X1BRM5_BREVE</name>
<dbReference type="SUPFAM" id="SSF56935">
    <property type="entry name" value="Porins"/>
    <property type="match status" value="1"/>
</dbReference>
<gene>
    <name evidence="3" type="ORF">NCTC11166_01435</name>
</gene>
<evidence type="ECO:0000256" key="2">
    <source>
        <dbReference type="SAM" id="SignalP"/>
    </source>
</evidence>
<feature type="region of interest" description="Disordered" evidence="1">
    <location>
        <begin position="53"/>
        <end position="81"/>
    </location>
</feature>
<evidence type="ECO:0000256" key="1">
    <source>
        <dbReference type="SAM" id="MobiDB-lite"/>
    </source>
</evidence>
<organism evidence="3 4">
    <name type="scientific">Brevundimonas vesicularis</name>
    <name type="common">Pseudomonas vesicularis</name>
    <dbReference type="NCBI Taxonomy" id="41276"/>
    <lineage>
        <taxon>Bacteria</taxon>
        <taxon>Pseudomonadati</taxon>
        <taxon>Pseudomonadota</taxon>
        <taxon>Alphaproteobacteria</taxon>
        <taxon>Caulobacterales</taxon>
        <taxon>Caulobacteraceae</taxon>
        <taxon>Brevundimonas</taxon>
    </lineage>
</organism>
<proteinExistence type="predicted"/>
<evidence type="ECO:0000313" key="4">
    <source>
        <dbReference type="Proteomes" id="UP000251186"/>
    </source>
</evidence>
<dbReference type="AlphaFoldDB" id="A0A2X1BRM5"/>
<accession>A0A2X1BRM5</accession>
<feature type="signal peptide" evidence="2">
    <location>
        <begin position="1"/>
        <end position="23"/>
    </location>
</feature>
<feature type="chain" id="PRO_5016003255" evidence="2">
    <location>
        <begin position="24"/>
        <end position="462"/>
    </location>
</feature>
<sequence>MFKSTLIVSVAASALATASGAHAQSVNEADLAAIVQAQARTIAALEARLDALESKPQPAPAPAAVATPPAPQVAAAAPPRPDLRIDWSKGAPEFAQGGASFRLRGRVQVDASNTSGSDFADRNISGTELRAIRLGAEGAISPNVRYAVEAELTDNVVSVRSANIELLKKFGDVEGSLTIGQRLNDRSLDGASGVISVPFVERNAVGTAIGAQKGSFGVGLTGRLTGSNWHMTAAITGEDLSNAGDNNDTFTVTTRAHWNPVKTSDVILHLGGWAFYENYPRTLNSISRNAYIAGHFNDLVRSSSGALVAPERGSAYGVEAGAFGRAWIYAEAGRRTVEGGPVTGRYAVDQNAWSLAGGWFLTPDKAGYSAKTGAWSRTTVHSPVTEGGTGAWEVLARYDAYDFTDAPTGGDATAVTLGVNWYWTSQLRFMLNATRWETDNRTGAFQGADTGTTVVVRSALSF</sequence>
<keyword evidence="2" id="KW-0732">Signal</keyword>
<evidence type="ECO:0000313" key="3">
    <source>
        <dbReference type="EMBL" id="SPU53344.1"/>
    </source>
</evidence>
<dbReference type="Gene3D" id="2.40.160.10">
    <property type="entry name" value="Porin"/>
    <property type="match status" value="1"/>
</dbReference>
<dbReference type="InterPro" id="IPR010870">
    <property type="entry name" value="Porin_O/P"/>
</dbReference>
<dbReference type="EMBL" id="UAQP01000005">
    <property type="protein sequence ID" value="SPU53344.1"/>
    <property type="molecule type" value="Genomic_DNA"/>
</dbReference>
<dbReference type="InterPro" id="IPR023614">
    <property type="entry name" value="Porin_dom_sf"/>
</dbReference>